<reference evidence="1 2" key="1">
    <citation type="journal article" date="2023" name="J. Hered.">
        <title>Chromosome-level genome of the wood stork (Mycteria americana) provides insight into avian chromosome evolution.</title>
        <authorList>
            <person name="Flamio R. Jr."/>
            <person name="Ramstad K.M."/>
        </authorList>
    </citation>
    <scope>NUCLEOTIDE SEQUENCE [LARGE SCALE GENOMIC DNA]</scope>
    <source>
        <strain evidence="1">JAX WOST 10</strain>
    </source>
</reference>
<evidence type="ECO:0000313" key="1">
    <source>
        <dbReference type="EMBL" id="KAK4810489.1"/>
    </source>
</evidence>
<dbReference type="AlphaFoldDB" id="A0AAN7MQM6"/>
<dbReference type="Proteomes" id="UP001333110">
    <property type="component" value="Unassembled WGS sequence"/>
</dbReference>
<accession>A0AAN7MQM6</accession>
<evidence type="ECO:0000313" key="2">
    <source>
        <dbReference type="Proteomes" id="UP001333110"/>
    </source>
</evidence>
<comment type="caution">
    <text evidence="1">The sequence shown here is derived from an EMBL/GenBank/DDBJ whole genome shotgun (WGS) entry which is preliminary data.</text>
</comment>
<protein>
    <submittedName>
        <fullName evidence="1">Uncharacterized protein</fullName>
    </submittedName>
</protein>
<organism evidence="1 2">
    <name type="scientific">Mycteria americana</name>
    <name type="common">Wood stork</name>
    <dbReference type="NCBI Taxonomy" id="33587"/>
    <lineage>
        <taxon>Eukaryota</taxon>
        <taxon>Metazoa</taxon>
        <taxon>Chordata</taxon>
        <taxon>Craniata</taxon>
        <taxon>Vertebrata</taxon>
        <taxon>Euteleostomi</taxon>
        <taxon>Archelosauria</taxon>
        <taxon>Archosauria</taxon>
        <taxon>Dinosauria</taxon>
        <taxon>Saurischia</taxon>
        <taxon>Theropoda</taxon>
        <taxon>Coelurosauria</taxon>
        <taxon>Aves</taxon>
        <taxon>Neognathae</taxon>
        <taxon>Neoaves</taxon>
        <taxon>Aequornithes</taxon>
        <taxon>Ciconiiformes</taxon>
        <taxon>Ciconiidae</taxon>
        <taxon>Mycteria</taxon>
    </lineage>
</organism>
<sequence length="231" mass="26259">MRKSDGEPTSKLEAHVRELQGKTAAKKGPYKKAVSSAAVEKYPKGYWWAFGVAFVNTEKIKQLSILPGLLDDPSVVGLVHVKEQQVLIGIMMMHQRQYHTNRDSLVPIHELIHHLETQGVISKTHPLIVPYGEEWKLTVDYHGLNEVTPLLSAAVLETLDLQYELESKVEEVFEKRKRIIQNLLRASFAIKQSKAKRPAQEIEFLGVKWQDGRCDIHMDVINKITTMTPTS</sequence>
<keyword evidence="2" id="KW-1185">Reference proteome</keyword>
<dbReference type="Gene3D" id="3.10.10.10">
    <property type="entry name" value="HIV Type 1 Reverse Transcriptase, subunit A, domain 1"/>
    <property type="match status" value="1"/>
</dbReference>
<proteinExistence type="predicted"/>
<name>A0AAN7MQM6_MYCAM</name>
<dbReference type="EMBL" id="JAUNZN010000018">
    <property type="protein sequence ID" value="KAK4810489.1"/>
    <property type="molecule type" value="Genomic_DNA"/>
</dbReference>
<gene>
    <name evidence="1" type="ORF">QYF61_004269</name>
</gene>
<dbReference type="InterPro" id="IPR043502">
    <property type="entry name" value="DNA/RNA_pol_sf"/>
</dbReference>
<dbReference type="SUPFAM" id="SSF56672">
    <property type="entry name" value="DNA/RNA polymerases"/>
    <property type="match status" value="1"/>
</dbReference>